<comment type="caution">
    <text evidence="2">The sequence shown here is derived from an EMBL/GenBank/DDBJ whole genome shotgun (WGS) entry which is preliminary data.</text>
</comment>
<evidence type="ECO:0000313" key="3">
    <source>
        <dbReference type="Proteomes" id="UP000265515"/>
    </source>
</evidence>
<evidence type="ECO:0000256" key="1">
    <source>
        <dbReference type="SAM" id="MobiDB-lite"/>
    </source>
</evidence>
<feature type="compositionally biased region" description="Basic and acidic residues" evidence="1">
    <location>
        <begin position="36"/>
        <end position="57"/>
    </location>
</feature>
<dbReference type="Gramene" id="GBG79360">
    <property type="protein sequence ID" value="GBG79360"/>
    <property type="gene ID" value="CBR_g29508"/>
</dbReference>
<feature type="region of interest" description="Disordered" evidence="1">
    <location>
        <begin position="252"/>
        <end position="285"/>
    </location>
</feature>
<dbReference type="AlphaFoldDB" id="A0A388LAM0"/>
<accession>A0A388LAM0</accession>
<gene>
    <name evidence="2" type="ORF">CBR_g29508</name>
</gene>
<organism evidence="2 3">
    <name type="scientific">Chara braunii</name>
    <name type="common">Braun's stonewort</name>
    <dbReference type="NCBI Taxonomy" id="69332"/>
    <lineage>
        <taxon>Eukaryota</taxon>
        <taxon>Viridiplantae</taxon>
        <taxon>Streptophyta</taxon>
        <taxon>Charophyceae</taxon>
        <taxon>Charales</taxon>
        <taxon>Characeae</taxon>
        <taxon>Chara</taxon>
    </lineage>
</organism>
<proteinExistence type="predicted"/>
<evidence type="ECO:0000313" key="2">
    <source>
        <dbReference type="EMBL" id="GBG79360.1"/>
    </source>
</evidence>
<feature type="compositionally biased region" description="Acidic residues" evidence="1">
    <location>
        <begin position="269"/>
        <end position="285"/>
    </location>
</feature>
<dbReference type="Proteomes" id="UP000265515">
    <property type="component" value="Unassembled WGS sequence"/>
</dbReference>
<dbReference type="EMBL" id="BFEA01000317">
    <property type="protein sequence ID" value="GBG79360.1"/>
    <property type="molecule type" value="Genomic_DNA"/>
</dbReference>
<protein>
    <submittedName>
        <fullName evidence="2">Uncharacterized protein</fullName>
    </submittedName>
</protein>
<name>A0A388LAM0_CHABU</name>
<keyword evidence="3" id="KW-1185">Reference proteome</keyword>
<reference evidence="2 3" key="1">
    <citation type="journal article" date="2018" name="Cell">
        <title>The Chara Genome: Secondary Complexity and Implications for Plant Terrestrialization.</title>
        <authorList>
            <person name="Nishiyama T."/>
            <person name="Sakayama H."/>
            <person name="Vries J.D."/>
            <person name="Buschmann H."/>
            <person name="Saint-Marcoux D."/>
            <person name="Ullrich K.K."/>
            <person name="Haas F.B."/>
            <person name="Vanderstraeten L."/>
            <person name="Becker D."/>
            <person name="Lang D."/>
            <person name="Vosolsobe S."/>
            <person name="Rombauts S."/>
            <person name="Wilhelmsson P.K.I."/>
            <person name="Janitza P."/>
            <person name="Kern R."/>
            <person name="Heyl A."/>
            <person name="Rumpler F."/>
            <person name="Villalobos L.I.A.C."/>
            <person name="Clay J.M."/>
            <person name="Skokan R."/>
            <person name="Toyoda A."/>
            <person name="Suzuki Y."/>
            <person name="Kagoshima H."/>
            <person name="Schijlen E."/>
            <person name="Tajeshwar N."/>
            <person name="Catarino B."/>
            <person name="Hetherington A.J."/>
            <person name="Saltykova A."/>
            <person name="Bonnot C."/>
            <person name="Breuninger H."/>
            <person name="Symeonidi A."/>
            <person name="Radhakrishnan G.V."/>
            <person name="Van Nieuwerburgh F."/>
            <person name="Deforce D."/>
            <person name="Chang C."/>
            <person name="Karol K.G."/>
            <person name="Hedrich R."/>
            <person name="Ulvskov P."/>
            <person name="Glockner G."/>
            <person name="Delwiche C.F."/>
            <person name="Petrasek J."/>
            <person name="Van de Peer Y."/>
            <person name="Friml J."/>
            <person name="Beilby M."/>
            <person name="Dolan L."/>
            <person name="Kohara Y."/>
            <person name="Sugano S."/>
            <person name="Fujiyama A."/>
            <person name="Delaux P.-M."/>
            <person name="Quint M."/>
            <person name="TheiBen G."/>
            <person name="Hagemann M."/>
            <person name="Harholt J."/>
            <person name="Dunand C."/>
            <person name="Zachgo S."/>
            <person name="Langdale J."/>
            <person name="Maumus F."/>
            <person name="Straeten D.V.D."/>
            <person name="Gould S.B."/>
            <person name="Rensing S.A."/>
        </authorList>
    </citation>
    <scope>NUCLEOTIDE SEQUENCE [LARGE SCALE GENOMIC DNA]</scope>
    <source>
        <strain evidence="2 3">S276</strain>
    </source>
</reference>
<sequence length="285" mass="32335">MSSEDKEVQSQVKEIGQSIAAMKEYIEADRAKKEAKIQKKAEKEAEKRAKEEKEAREKKARKKAEKAKLEEERLAAMRKDMDVHLKVTVKEAMNEACSEFRKAMIAAKLKEKMKGKRRVTYVSDEGEKRGPEPVFKDSPLMEGLAKRTPKQTPKRGILKPVKLTPRLTRSKTKPKVKVSPTVKERFASAVKRKIPARIGLVGRYMFRDEVMRQLKNYDTITLQNLCNDEGVPYNGKIDAIFDLVEHRTCDAYGTEDEGEGLGGEKRDNEEESTTEDTGGAEDIAE</sequence>
<feature type="region of interest" description="Disordered" evidence="1">
    <location>
        <begin position="36"/>
        <end position="68"/>
    </location>
</feature>